<evidence type="ECO:0000313" key="5">
    <source>
        <dbReference type="Proteomes" id="UP000029843"/>
    </source>
</evidence>
<evidence type="ECO:0000259" key="3">
    <source>
        <dbReference type="Pfam" id="PF17782"/>
    </source>
</evidence>
<dbReference type="RefSeq" id="WP_033092672.1">
    <property type="nucleotide sequence ID" value="NZ_JQED01000005.1"/>
</dbReference>
<dbReference type="NCBIfam" id="TIGR00732">
    <property type="entry name" value="dprA"/>
    <property type="match status" value="1"/>
</dbReference>
<gene>
    <name evidence="4" type="ORF">ND2E_1956</name>
</gene>
<evidence type="ECO:0000259" key="2">
    <source>
        <dbReference type="Pfam" id="PF02481"/>
    </source>
</evidence>
<dbReference type="InterPro" id="IPR003488">
    <property type="entry name" value="DprA"/>
</dbReference>
<reference evidence="4 5" key="1">
    <citation type="submission" date="2014-08" db="EMBL/GenBank/DDBJ databases">
        <title>Genomic and Phenotypic Diversity of Colwellia psychrerythraea strains from Disparate Marine Basins.</title>
        <authorList>
            <person name="Techtmann S.M."/>
            <person name="Stelling S.C."/>
            <person name="Utturkar S.M."/>
            <person name="Alshibli N."/>
            <person name="Harris A."/>
            <person name="Brown S.D."/>
            <person name="Hazen T.C."/>
        </authorList>
    </citation>
    <scope>NUCLEOTIDE SEQUENCE [LARGE SCALE GENOMIC DNA]</scope>
    <source>
        <strain evidence="4 5">ND2E</strain>
    </source>
</reference>
<evidence type="ECO:0000256" key="1">
    <source>
        <dbReference type="ARBA" id="ARBA00006525"/>
    </source>
</evidence>
<dbReference type="InterPro" id="IPR036388">
    <property type="entry name" value="WH-like_DNA-bd_sf"/>
</dbReference>
<dbReference type="InterPro" id="IPR057666">
    <property type="entry name" value="DrpA_SLOG"/>
</dbReference>
<dbReference type="OrthoDB" id="9785707at2"/>
<dbReference type="PATRIC" id="fig|28229.4.peg.976"/>
<name>A0A099KY19_COLPS</name>
<dbReference type="PANTHER" id="PTHR43022:SF1">
    <property type="entry name" value="PROTEIN SMF"/>
    <property type="match status" value="1"/>
</dbReference>
<proteinExistence type="inferred from homology"/>
<dbReference type="EMBL" id="JQED01000005">
    <property type="protein sequence ID" value="KGJ94767.1"/>
    <property type="molecule type" value="Genomic_DNA"/>
</dbReference>
<dbReference type="PANTHER" id="PTHR43022">
    <property type="entry name" value="PROTEIN SMF"/>
    <property type="match status" value="1"/>
</dbReference>
<dbReference type="Gene3D" id="1.10.10.10">
    <property type="entry name" value="Winged helix-like DNA-binding domain superfamily/Winged helix DNA-binding domain"/>
    <property type="match status" value="1"/>
</dbReference>
<dbReference type="AlphaFoldDB" id="A0A099KY19"/>
<dbReference type="SUPFAM" id="SSF102405">
    <property type="entry name" value="MCP/YpsA-like"/>
    <property type="match status" value="1"/>
</dbReference>
<dbReference type="Pfam" id="PF17782">
    <property type="entry name" value="WHD_DprA"/>
    <property type="match status" value="1"/>
</dbReference>
<protein>
    <submittedName>
        <fullName evidence="4">DNA protecting protein DprA</fullName>
    </submittedName>
</protein>
<dbReference type="Proteomes" id="UP000029843">
    <property type="component" value="Unassembled WGS sequence"/>
</dbReference>
<dbReference type="GO" id="GO:0009294">
    <property type="term" value="P:DNA-mediated transformation"/>
    <property type="evidence" value="ECO:0007669"/>
    <property type="project" value="InterPro"/>
</dbReference>
<feature type="domain" description="DprA winged helix" evidence="3">
    <location>
        <begin position="332"/>
        <end position="378"/>
    </location>
</feature>
<dbReference type="Pfam" id="PF02481">
    <property type="entry name" value="DNA_processg_A"/>
    <property type="match status" value="1"/>
</dbReference>
<organism evidence="4 5">
    <name type="scientific">Colwellia psychrerythraea</name>
    <name type="common">Vibrio psychroerythus</name>
    <dbReference type="NCBI Taxonomy" id="28229"/>
    <lineage>
        <taxon>Bacteria</taxon>
        <taxon>Pseudomonadati</taxon>
        <taxon>Pseudomonadota</taxon>
        <taxon>Gammaproteobacteria</taxon>
        <taxon>Alteromonadales</taxon>
        <taxon>Colwelliaceae</taxon>
        <taxon>Colwellia</taxon>
    </lineage>
</organism>
<feature type="domain" description="Smf/DprA SLOG" evidence="2">
    <location>
        <begin position="84"/>
        <end position="293"/>
    </location>
</feature>
<evidence type="ECO:0000313" key="4">
    <source>
        <dbReference type="EMBL" id="KGJ94767.1"/>
    </source>
</evidence>
<comment type="caution">
    <text evidence="4">The sequence shown here is derived from an EMBL/GenBank/DDBJ whole genome shotgun (WGS) entry which is preliminary data.</text>
</comment>
<sequence>MINNSKSNIEYWLALKLVPRLAIHNKLALVETYGLTALFSFNNQASVLSSANGLNVKQLHAFHQPDWQKVTQIIQASDNCKSAIICYDDTCYPQLLKQIYDPPIVLFVQGNSLLLNAPQLAVVGSRSASAGGRETAFRLCQQLTQHNFVITSGLALGIDAAAHQGAINEPASTIAVVATGLDQVYPSRHRSLAQKIIASSGTIISEFIPGTQARAGHFPKRNRLISGLSLGVLVVEAELKSGSLITARCALEQNRDVFAIPSSIENKQAKGCHWLIKQGAKLVEQCADIMDEFAFADKPSLHLKSEAKLLKSATHCINKGGDEINQKVLCNDALLDSVGFEITPVDKVVLRSKLPVEEVLTRLTMLELNGLVSAVPGGYIRTQ</sequence>
<dbReference type="InterPro" id="IPR041614">
    <property type="entry name" value="DprA_WH"/>
</dbReference>
<comment type="similarity">
    <text evidence="1">Belongs to the DprA/Smf family.</text>
</comment>
<accession>A0A099KY19</accession>
<dbReference type="Gene3D" id="3.40.50.450">
    <property type="match status" value="1"/>
</dbReference>